<feature type="transmembrane region" description="Helical" evidence="7">
    <location>
        <begin position="9"/>
        <end position="30"/>
    </location>
</feature>
<dbReference type="InterPro" id="IPR000515">
    <property type="entry name" value="MetI-like"/>
</dbReference>
<evidence type="ECO:0000259" key="8">
    <source>
        <dbReference type="PROSITE" id="PS50928"/>
    </source>
</evidence>
<feature type="transmembrane region" description="Helical" evidence="7">
    <location>
        <begin position="99"/>
        <end position="122"/>
    </location>
</feature>
<dbReference type="HOGENOM" id="CLU_036879_5_3_7"/>
<evidence type="ECO:0000256" key="2">
    <source>
        <dbReference type="ARBA" id="ARBA00022448"/>
    </source>
</evidence>
<dbReference type="Gene3D" id="1.10.3720.10">
    <property type="entry name" value="MetI-like"/>
    <property type="match status" value="1"/>
</dbReference>
<dbReference type="SUPFAM" id="SSF161098">
    <property type="entry name" value="MetI-like"/>
    <property type="match status" value="1"/>
</dbReference>
<proteinExistence type="inferred from homology"/>
<evidence type="ECO:0000313" key="9">
    <source>
        <dbReference type="EMBL" id="ETX03805.1"/>
    </source>
</evidence>
<keyword evidence="6 7" id="KW-0472">Membrane</keyword>
<sequence>MRTYLLKRVLYSLLVMWGVATLVFFMLRAIPGDPVAVILGEEATPEAMVQLRKNLGLDGPFYVQYARWFARLLRGDLGRSLLAGEQVSVLLWQAAPRTFAIAALALIISLTVAIPAGIISAVKKHTFPDHVATVVAFIGLSMPNFWLGIILILFFSVHLGWFPSMGYVALDEGFWRPGFAI</sequence>
<evidence type="ECO:0000256" key="6">
    <source>
        <dbReference type="ARBA" id="ARBA00023136"/>
    </source>
</evidence>
<accession>W4M0V7</accession>
<dbReference type="EMBL" id="AZHX01001383">
    <property type="protein sequence ID" value="ETX03805.1"/>
    <property type="molecule type" value="Genomic_DNA"/>
</dbReference>
<keyword evidence="5 7" id="KW-1133">Transmembrane helix</keyword>
<evidence type="ECO:0000256" key="4">
    <source>
        <dbReference type="ARBA" id="ARBA00022692"/>
    </source>
</evidence>
<evidence type="ECO:0000256" key="1">
    <source>
        <dbReference type="ARBA" id="ARBA00004651"/>
    </source>
</evidence>
<dbReference type="PANTHER" id="PTHR43163:SF6">
    <property type="entry name" value="DIPEPTIDE TRANSPORT SYSTEM PERMEASE PROTEIN DPPB-RELATED"/>
    <property type="match status" value="1"/>
</dbReference>
<keyword evidence="2 7" id="KW-0813">Transport</keyword>
<feature type="domain" description="ABC transmembrane type-1" evidence="8">
    <location>
        <begin position="95"/>
        <end position="181"/>
    </location>
</feature>
<evidence type="ECO:0000256" key="3">
    <source>
        <dbReference type="ARBA" id="ARBA00022475"/>
    </source>
</evidence>
<dbReference type="InterPro" id="IPR045621">
    <property type="entry name" value="BPD_transp_1_N"/>
</dbReference>
<evidence type="ECO:0000256" key="5">
    <source>
        <dbReference type="ARBA" id="ARBA00022989"/>
    </source>
</evidence>
<comment type="caution">
    <text evidence="9">The sequence shown here is derived from an EMBL/GenBank/DDBJ whole genome shotgun (WGS) entry which is preliminary data.</text>
</comment>
<evidence type="ECO:0000313" key="10">
    <source>
        <dbReference type="Proteomes" id="UP000019140"/>
    </source>
</evidence>
<keyword evidence="10" id="KW-1185">Reference proteome</keyword>
<gene>
    <name evidence="9" type="ORF">ETSY2_32460</name>
</gene>
<evidence type="ECO:0000256" key="7">
    <source>
        <dbReference type="RuleBase" id="RU363032"/>
    </source>
</evidence>
<feature type="transmembrane region" description="Helical" evidence="7">
    <location>
        <begin position="134"/>
        <end position="157"/>
    </location>
</feature>
<dbReference type="GO" id="GO:0071916">
    <property type="term" value="F:dipeptide transmembrane transporter activity"/>
    <property type="evidence" value="ECO:0007669"/>
    <property type="project" value="TreeGrafter"/>
</dbReference>
<dbReference type="Proteomes" id="UP000019140">
    <property type="component" value="Unassembled WGS sequence"/>
</dbReference>
<dbReference type="AlphaFoldDB" id="W4M0V7"/>
<dbReference type="InterPro" id="IPR035906">
    <property type="entry name" value="MetI-like_sf"/>
</dbReference>
<reference evidence="9 10" key="1">
    <citation type="journal article" date="2014" name="Nature">
        <title>An environmental bacterial taxon with a large and distinct metabolic repertoire.</title>
        <authorList>
            <person name="Wilson M.C."/>
            <person name="Mori T."/>
            <person name="Ruckert C."/>
            <person name="Uria A.R."/>
            <person name="Helf M.J."/>
            <person name="Takada K."/>
            <person name="Gernert C."/>
            <person name="Steffens U.A."/>
            <person name="Heycke N."/>
            <person name="Schmitt S."/>
            <person name="Rinke C."/>
            <person name="Helfrich E.J."/>
            <person name="Brachmann A.O."/>
            <person name="Gurgui C."/>
            <person name="Wakimoto T."/>
            <person name="Kracht M."/>
            <person name="Crusemann M."/>
            <person name="Hentschel U."/>
            <person name="Abe I."/>
            <person name="Matsunaga S."/>
            <person name="Kalinowski J."/>
            <person name="Takeyama H."/>
            <person name="Piel J."/>
        </authorList>
    </citation>
    <scope>NUCLEOTIDE SEQUENCE [LARGE SCALE GENOMIC DNA]</scope>
    <source>
        <strain evidence="10">TSY2</strain>
    </source>
</reference>
<keyword evidence="4 7" id="KW-0812">Transmembrane</keyword>
<protein>
    <recommendedName>
        <fullName evidence="8">ABC transmembrane type-1 domain-containing protein</fullName>
    </recommendedName>
</protein>
<dbReference type="Pfam" id="PF19300">
    <property type="entry name" value="BPD_transp_1_N"/>
    <property type="match status" value="1"/>
</dbReference>
<name>W4M0V7_9BACT</name>
<comment type="similarity">
    <text evidence="7">Belongs to the binding-protein-dependent transport system permease family.</text>
</comment>
<keyword evidence="3" id="KW-1003">Cell membrane</keyword>
<dbReference type="Pfam" id="PF00528">
    <property type="entry name" value="BPD_transp_1"/>
    <property type="match status" value="1"/>
</dbReference>
<dbReference type="PROSITE" id="PS50928">
    <property type="entry name" value="ABC_TM1"/>
    <property type="match status" value="1"/>
</dbReference>
<dbReference type="CDD" id="cd06261">
    <property type="entry name" value="TM_PBP2"/>
    <property type="match status" value="1"/>
</dbReference>
<comment type="subcellular location">
    <subcellularLocation>
        <location evidence="1 7">Cell membrane</location>
        <topology evidence="1 7">Multi-pass membrane protein</topology>
    </subcellularLocation>
</comment>
<organism evidence="9 10">
    <name type="scientific">Candidatus Entotheonella gemina</name>
    <dbReference type="NCBI Taxonomy" id="1429439"/>
    <lineage>
        <taxon>Bacteria</taxon>
        <taxon>Pseudomonadati</taxon>
        <taxon>Nitrospinota/Tectimicrobiota group</taxon>
        <taxon>Candidatus Tectimicrobiota</taxon>
        <taxon>Candidatus Entotheonellia</taxon>
        <taxon>Candidatus Entotheonellales</taxon>
        <taxon>Candidatus Entotheonellaceae</taxon>
        <taxon>Candidatus Entotheonella</taxon>
    </lineage>
</organism>
<dbReference type="PATRIC" id="fig|1429439.4.peg.5494"/>
<dbReference type="PANTHER" id="PTHR43163">
    <property type="entry name" value="DIPEPTIDE TRANSPORT SYSTEM PERMEASE PROTEIN DPPB-RELATED"/>
    <property type="match status" value="1"/>
</dbReference>
<dbReference type="GO" id="GO:0005886">
    <property type="term" value="C:plasma membrane"/>
    <property type="evidence" value="ECO:0007669"/>
    <property type="project" value="UniProtKB-SubCell"/>
</dbReference>